<gene>
    <name evidence="1" type="ORF">S03H2_53626</name>
</gene>
<organism evidence="1">
    <name type="scientific">marine sediment metagenome</name>
    <dbReference type="NCBI Taxonomy" id="412755"/>
    <lineage>
        <taxon>unclassified sequences</taxon>
        <taxon>metagenomes</taxon>
        <taxon>ecological metagenomes</taxon>
    </lineage>
</organism>
<dbReference type="EMBL" id="BARU01034140">
    <property type="protein sequence ID" value="GAH62005.1"/>
    <property type="molecule type" value="Genomic_DNA"/>
</dbReference>
<protein>
    <submittedName>
        <fullName evidence="1">Uncharacterized protein</fullName>
    </submittedName>
</protein>
<name>X1HY82_9ZZZZ</name>
<feature type="non-terminal residue" evidence="1">
    <location>
        <position position="1"/>
    </location>
</feature>
<reference evidence="1" key="1">
    <citation type="journal article" date="2014" name="Front. Microbiol.">
        <title>High frequency of phylogenetically diverse reductive dehalogenase-homologous genes in deep subseafloor sedimentary metagenomes.</title>
        <authorList>
            <person name="Kawai M."/>
            <person name="Futagami T."/>
            <person name="Toyoda A."/>
            <person name="Takaki Y."/>
            <person name="Nishi S."/>
            <person name="Hori S."/>
            <person name="Arai W."/>
            <person name="Tsubouchi T."/>
            <person name="Morono Y."/>
            <person name="Uchiyama I."/>
            <person name="Ito T."/>
            <person name="Fujiyama A."/>
            <person name="Inagaki F."/>
            <person name="Takami H."/>
        </authorList>
    </citation>
    <scope>NUCLEOTIDE SEQUENCE</scope>
    <source>
        <strain evidence="1">Expedition CK06-06</strain>
    </source>
</reference>
<proteinExistence type="predicted"/>
<comment type="caution">
    <text evidence="1">The sequence shown here is derived from an EMBL/GenBank/DDBJ whole genome shotgun (WGS) entry which is preliminary data.</text>
</comment>
<accession>X1HY82</accession>
<sequence>EPDFLSCSIIYDKHEDILILVNGMREKFEPVLIKKLALMGCEEVYATPDAAEGDPEPEQGPLIGYKLGEDSIRVAYIPDERY</sequence>
<dbReference type="AlphaFoldDB" id="X1HY82"/>
<evidence type="ECO:0000313" key="1">
    <source>
        <dbReference type="EMBL" id="GAH62005.1"/>
    </source>
</evidence>